<reference evidence="4 5" key="1">
    <citation type="submission" date="2017-07" db="EMBL/GenBank/DDBJ databases">
        <title>Genome sequencing and assembly of Paenibacillus rigui.</title>
        <authorList>
            <person name="Mayilraj S."/>
        </authorList>
    </citation>
    <scope>NUCLEOTIDE SEQUENCE [LARGE SCALE GENOMIC DNA]</scope>
    <source>
        <strain evidence="4 5">JCM 16352</strain>
    </source>
</reference>
<evidence type="ECO:0000313" key="5">
    <source>
        <dbReference type="Proteomes" id="UP000215509"/>
    </source>
</evidence>
<feature type="signal peptide" evidence="2">
    <location>
        <begin position="1"/>
        <end position="24"/>
    </location>
</feature>
<organism evidence="4 5">
    <name type="scientific">Paenibacillus rigui</name>
    <dbReference type="NCBI Taxonomy" id="554312"/>
    <lineage>
        <taxon>Bacteria</taxon>
        <taxon>Bacillati</taxon>
        <taxon>Bacillota</taxon>
        <taxon>Bacilli</taxon>
        <taxon>Bacillales</taxon>
        <taxon>Paenibacillaceae</taxon>
        <taxon>Paenibacillus</taxon>
    </lineage>
</organism>
<dbReference type="EMBL" id="NMQW01000002">
    <property type="protein sequence ID" value="OXM87957.1"/>
    <property type="molecule type" value="Genomic_DNA"/>
</dbReference>
<accession>A0A229UWS7</accession>
<dbReference type="AlphaFoldDB" id="A0A229UWS7"/>
<dbReference type="InterPro" id="IPR014755">
    <property type="entry name" value="Cu-Rt/internalin_Ig-like"/>
</dbReference>
<feature type="chain" id="PRO_5012127217" description="SLH domain-containing protein" evidence="2">
    <location>
        <begin position="25"/>
        <end position="1080"/>
    </location>
</feature>
<proteinExistence type="predicted"/>
<comment type="caution">
    <text evidence="4">The sequence shown here is derived from an EMBL/GenBank/DDBJ whole genome shotgun (WGS) entry which is preliminary data.</text>
</comment>
<evidence type="ECO:0000256" key="2">
    <source>
        <dbReference type="SAM" id="SignalP"/>
    </source>
</evidence>
<evidence type="ECO:0000259" key="3">
    <source>
        <dbReference type="Pfam" id="PF00395"/>
    </source>
</evidence>
<protein>
    <recommendedName>
        <fullName evidence="3">SLH domain-containing protein</fullName>
    </recommendedName>
</protein>
<name>A0A229UWS7_9BACL</name>
<sequence>MKKHIAWSLSFLLVAMSLLPAAYAAEEADGAVATEIKADTNESATQVVKPDVASQISDSEVKLSENYSDLTGLPEDLKEKFDFFIRRGVFVPESENTFGPDNLITREEFVKAAKAGFTSTSDEALTNPELIKSFETLGLINPDGGVIDYEDNLNRQDLAKYLVYALGKVNEARNVTPIVDLSIANEDRVDKTSARFVTYALQLKIMQNQDDGRFHGSDRKVTRRMLVESVYDAMNVMSDLKDTAKVSIEEVKPVGAKKVSVTFNRTLDSEKMEKIILAVKKEGTAFSTTSSWSDDQKTVILTLDQKLIKGSYSVELSGLAETVMDKKTAEFTAEDEQISKLEFTNTSGELPRGKVIVDFKQLNQYGEQTDLGAHRFEIRAGSKLSPQNITGKQAFRLNLSDEKRGSAISISIFDREHNMSANKVFTVGDRVMVSKVDFGDVTFKEKKKYLQPGDKVYLAFTAYDQYGNRLDDTETLNKDMLISYDGEQLFEDRGDIVFFDNDYDGYPEIELEALTDIEKDTSATLRLMSAGSGHIATKDFSMVTPKVPASIEIKDLSSSVIAEGDVNIPVELAIRDAEGYEFSPDERVELFKAGKIKVRSSSALKLGSIIGGEEGPIELSGANKGNIRILEVTGKGKESIEVSVDNVSQRATAEYTVENKRLPAVLEKSGFEPSQTYTVIQEAKRGVQPQFIVKDQYDTSYKGIKNDEYQIEYKWEKLSGDTGAFTGTFSGSPAFKLDDTNNIARRTVMDANEKNINMAPDSIKKGTYQVTATLVKAKKDPSISDPTKWPIETRMNSIVAKAKMYTWKEMDADDDELKYYLNADTSLFAVGKFMVDSGLKVNKNEKDKNPIADETDAANIFKNKSDFTKGLSISAKNKDGNETVIPTAQITSMSFADSRIVAVDKKDSPTKMVGLNPGSTSANIVFKTPNGQKSINVNFTVFSSDLTFSELKFGKTSLIPKLTELDGYYIWDTKIANGIRIIDDMNNAFINSADKSQNKNSESLTPFLGRFGATLTLSDVTYLAGTTEANKDTFYMTDDYKLVFKPKSGSYTSGKINLQSFKINGTGPDKRTVTLTVTLK</sequence>
<dbReference type="InterPro" id="IPR001119">
    <property type="entry name" value="SLH_dom"/>
</dbReference>
<gene>
    <name evidence="4" type="ORF">CF651_02325</name>
</gene>
<keyword evidence="1 2" id="KW-0732">Signal</keyword>
<dbReference type="Gene3D" id="2.60.40.1220">
    <property type="match status" value="1"/>
</dbReference>
<dbReference type="Pfam" id="PF00395">
    <property type="entry name" value="SLH"/>
    <property type="match status" value="1"/>
</dbReference>
<dbReference type="Proteomes" id="UP000215509">
    <property type="component" value="Unassembled WGS sequence"/>
</dbReference>
<dbReference type="RefSeq" id="WP_094013207.1">
    <property type="nucleotide sequence ID" value="NZ_NMQW01000002.1"/>
</dbReference>
<dbReference type="OrthoDB" id="2482086at2"/>
<feature type="domain" description="SLH" evidence="3">
    <location>
        <begin position="86"/>
        <end position="109"/>
    </location>
</feature>
<keyword evidence="5" id="KW-1185">Reference proteome</keyword>
<evidence type="ECO:0000313" key="4">
    <source>
        <dbReference type="EMBL" id="OXM87957.1"/>
    </source>
</evidence>
<evidence type="ECO:0000256" key="1">
    <source>
        <dbReference type="ARBA" id="ARBA00022729"/>
    </source>
</evidence>